<comment type="similarity">
    <text evidence="7 8">Belongs to the PINc/VapC protein family.</text>
</comment>
<comment type="caution">
    <text evidence="10">The sequence shown here is derived from an EMBL/GenBank/DDBJ whole genome shotgun (WGS) entry which is preliminary data.</text>
</comment>
<dbReference type="RefSeq" id="WP_101718311.1">
    <property type="nucleotide sequence ID" value="NZ_PJRS01000022.1"/>
</dbReference>
<proteinExistence type="inferred from homology"/>
<dbReference type="OrthoDB" id="9796690at2"/>
<evidence type="ECO:0000256" key="5">
    <source>
        <dbReference type="ARBA" id="ARBA00022801"/>
    </source>
</evidence>
<keyword evidence="2 8" id="KW-1277">Toxin-antitoxin system</keyword>
<feature type="binding site" evidence="8">
    <location>
        <position position="7"/>
    </location>
    <ligand>
        <name>Mg(2+)</name>
        <dbReference type="ChEBI" id="CHEBI:18420"/>
    </ligand>
</feature>
<dbReference type="HAMAP" id="MF_00265">
    <property type="entry name" value="VapC_Nob1"/>
    <property type="match status" value="1"/>
</dbReference>
<dbReference type="Gene3D" id="3.40.50.1010">
    <property type="entry name" value="5'-nuclease"/>
    <property type="match status" value="1"/>
</dbReference>
<evidence type="ECO:0000256" key="6">
    <source>
        <dbReference type="ARBA" id="ARBA00022842"/>
    </source>
</evidence>
<comment type="cofactor">
    <cofactor evidence="1 8">
        <name>Mg(2+)</name>
        <dbReference type="ChEBI" id="CHEBI:18420"/>
    </cofactor>
</comment>
<evidence type="ECO:0000256" key="7">
    <source>
        <dbReference type="ARBA" id="ARBA00038093"/>
    </source>
</evidence>
<feature type="domain" description="PIN" evidence="9">
    <location>
        <begin position="5"/>
        <end position="122"/>
    </location>
</feature>
<dbReference type="Pfam" id="PF01850">
    <property type="entry name" value="PIN"/>
    <property type="match status" value="1"/>
</dbReference>
<evidence type="ECO:0000313" key="11">
    <source>
        <dbReference type="Proteomes" id="UP000234479"/>
    </source>
</evidence>
<dbReference type="GO" id="GO:0000287">
    <property type="term" value="F:magnesium ion binding"/>
    <property type="evidence" value="ECO:0007669"/>
    <property type="project" value="UniProtKB-UniRule"/>
</dbReference>
<dbReference type="SUPFAM" id="SSF88723">
    <property type="entry name" value="PIN domain-like"/>
    <property type="match status" value="1"/>
</dbReference>
<dbReference type="EMBL" id="PJRS01000022">
    <property type="protein sequence ID" value="PLR25035.1"/>
    <property type="molecule type" value="Genomic_DNA"/>
</dbReference>
<feature type="binding site" evidence="8">
    <location>
        <position position="96"/>
    </location>
    <ligand>
        <name>Mg(2+)</name>
        <dbReference type="ChEBI" id="CHEBI:18420"/>
    </ligand>
</feature>
<name>A0A2N5DG46_9CAUL</name>
<keyword evidence="8" id="KW-0800">Toxin</keyword>
<dbReference type="GO" id="GO:0016787">
    <property type="term" value="F:hydrolase activity"/>
    <property type="evidence" value="ECO:0007669"/>
    <property type="project" value="UniProtKB-KW"/>
</dbReference>
<evidence type="ECO:0000256" key="8">
    <source>
        <dbReference type="HAMAP-Rule" id="MF_00265"/>
    </source>
</evidence>
<dbReference type="EC" id="3.1.-.-" evidence="8"/>
<evidence type="ECO:0000256" key="3">
    <source>
        <dbReference type="ARBA" id="ARBA00022722"/>
    </source>
</evidence>
<comment type="function">
    <text evidence="8">Toxic component of a toxin-antitoxin (TA) system. An RNase.</text>
</comment>
<dbReference type="GO" id="GO:0090729">
    <property type="term" value="F:toxin activity"/>
    <property type="evidence" value="ECO:0007669"/>
    <property type="project" value="UniProtKB-KW"/>
</dbReference>
<keyword evidence="3 8" id="KW-0540">Nuclease</keyword>
<accession>A0A2N5DG46</accession>
<reference evidence="10 11" key="1">
    <citation type="submission" date="2017-12" db="EMBL/GenBank/DDBJ databases">
        <title>The genome sequence of Caulobacter sp. 410.</title>
        <authorList>
            <person name="Gao J."/>
            <person name="Mao X."/>
            <person name="Sun J."/>
        </authorList>
    </citation>
    <scope>NUCLEOTIDE SEQUENCE [LARGE SCALE GENOMIC DNA]</scope>
    <source>
        <strain evidence="10 11">410</strain>
    </source>
</reference>
<dbReference type="CDD" id="cd18736">
    <property type="entry name" value="PIN_CcVapC1-like"/>
    <property type="match status" value="1"/>
</dbReference>
<evidence type="ECO:0000313" key="10">
    <source>
        <dbReference type="EMBL" id="PLR25035.1"/>
    </source>
</evidence>
<keyword evidence="4 8" id="KW-0479">Metal-binding</keyword>
<protein>
    <recommendedName>
        <fullName evidence="8">Ribonuclease VapC</fullName>
        <shortName evidence="8">RNase VapC</shortName>
        <ecNumber evidence="8">3.1.-.-</ecNumber>
    </recommendedName>
    <alternativeName>
        <fullName evidence="8">Toxin VapC</fullName>
    </alternativeName>
</protein>
<keyword evidence="6 8" id="KW-0460">Magnesium</keyword>
<dbReference type="PANTHER" id="PTHR33653">
    <property type="entry name" value="RIBONUCLEASE VAPC2"/>
    <property type="match status" value="1"/>
</dbReference>
<evidence type="ECO:0000259" key="9">
    <source>
        <dbReference type="Pfam" id="PF01850"/>
    </source>
</evidence>
<dbReference type="InterPro" id="IPR002716">
    <property type="entry name" value="PIN_dom"/>
</dbReference>
<dbReference type="AlphaFoldDB" id="A0A2N5DG46"/>
<evidence type="ECO:0000256" key="1">
    <source>
        <dbReference type="ARBA" id="ARBA00001946"/>
    </source>
</evidence>
<sequence>MATFILDTNVAIHLRDGDPVVSTKIAALDGAVLLSIVSRVELEGGVYRELADTAARRARLDAMLDILPVLDFDAEAADAYRAIVQATGYSRRNILDRMIAAQALTHRATLVTCNPADFQDVPGLALLAW</sequence>
<evidence type="ECO:0000256" key="4">
    <source>
        <dbReference type="ARBA" id="ARBA00022723"/>
    </source>
</evidence>
<dbReference type="GO" id="GO:0004540">
    <property type="term" value="F:RNA nuclease activity"/>
    <property type="evidence" value="ECO:0007669"/>
    <property type="project" value="InterPro"/>
</dbReference>
<evidence type="ECO:0000256" key="2">
    <source>
        <dbReference type="ARBA" id="ARBA00022649"/>
    </source>
</evidence>
<organism evidence="10 11">
    <name type="scientific">Caulobacter zeae</name>
    <dbReference type="NCBI Taxonomy" id="2055137"/>
    <lineage>
        <taxon>Bacteria</taxon>
        <taxon>Pseudomonadati</taxon>
        <taxon>Pseudomonadota</taxon>
        <taxon>Alphaproteobacteria</taxon>
        <taxon>Caulobacterales</taxon>
        <taxon>Caulobacteraceae</taxon>
        <taxon>Caulobacter</taxon>
    </lineage>
</organism>
<gene>
    <name evidence="8" type="primary">vapC</name>
    <name evidence="10" type="ORF">SGCZBJ_12410</name>
</gene>
<dbReference type="PANTHER" id="PTHR33653:SF1">
    <property type="entry name" value="RIBONUCLEASE VAPC2"/>
    <property type="match status" value="1"/>
</dbReference>
<dbReference type="Proteomes" id="UP000234479">
    <property type="component" value="Unassembled WGS sequence"/>
</dbReference>
<keyword evidence="11" id="KW-1185">Reference proteome</keyword>
<dbReference type="InterPro" id="IPR050556">
    <property type="entry name" value="Type_II_TA_system_RNase"/>
</dbReference>
<dbReference type="InterPro" id="IPR022907">
    <property type="entry name" value="VapC_family"/>
</dbReference>
<keyword evidence="5 8" id="KW-0378">Hydrolase</keyword>
<dbReference type="InterPro" id="IPR029060">
    <property type="entry name" value="PIN-like_dom_sf"/>
</dbReference>